<evidence type="ECO:0000313" key="4">
    <source>
        <dbReference type="Proteomes" id="UP001341840"/>
    </source>
</evidence>
<feature type="compositionally biased region" description="Basic and acidic residues" evidence="2">
    <location>
        <begin position="139"/>
        <end position="160"/>
    </location>
</feature>
<dbReference type="EMBL" id="JASCZI010154419">
    <property type="protein sequence ID" value="MED6178001.1"/>
    <property type="molecule type" value="Genomic_DNA"/>
</dbReference>
<keyword evidence="1" id="KW-0175">Coiled coil</keyword>
<protein>
    <submittedName>
        <fullName evidence="3">Uncharacterized protein</fullName>
    </submittedName>
</protein>
<reference evidence="3 4" key="1">
    <citation type="journal article" date="2023" name="Plants (Basel)">
        <title>Bridging the Gap: Combining Genomics and Transcriptomics Approaches to Understand Stylosanthes scabra, an Orphan Legume from the Brazilian Caatinga.</title>
        <authorList>
            <person name="Ferreira-Neto J.R.C."/>
            <person name="da Silva M.D."/>
            <person name="Binneck E."/>
            <person name="de Melo N.F."/>
            <person name="da Silva R.H."/>
            <person name="de Melo A.L.T.M."/>
            <person name="Pandolfi V."/>
            <person name="Bustamante F.O."/>
            <person name="Brasileiro-Vidal A.C."/>
            <person name="Benko-Iseppon A.M."/>
        </authorList>
    </citation>
    <scope>NUCLEOTIDE SEQUENCE [LARGE SCALE GENOMIC DNA]</scope>
    <source>
        <tissue evidence="3">Leaves</tissue>
    </source>
</reference>
<dbReference type="Proteomes" id="UP001341840">
    <property type="component" value="Unassembled WGS sequence"/>
</dbReference>
<feature type="non-terminal residue" evidence="3">
    <location>
        <position position="160"/>
    </location>
</feature>
<feature type="region of interest" description="Disordered" evidence="2">
    <location>
        <begin position="122"/>
        <end position="160"/>
    </location>
</feature>
<evidence type="ECO:0000313" key="3">
    <source>
        <dbReference type="EMBL" id="MED6178001.1"/>
    </source>
</evidence>
<accession>A0ABU6VZS8</accession>
<gene>
    <name evidence="3" type="ORF">PIB30_103540</name>
</gene>
<comment type="caution">
    <text evidence="3">The sequence shown here is derived from an EMBL/GenBank/DDBJ whole genome shotgun (WGS) entry which is preliminary data.</text>
</comment>
<proteinExistence type="predicted"/>
<sequence length="160" mass="18728">MNLQMISITSMMMILDHLQILMKKEINVLTKDQDLLFEAIEAIGDPKQKKNFLFRLKKSLQKEKKPKNLVISNKYDVKPIFKKLEKQVIRPVTIQDLQTEINNLKKEIKDIKKNQDNHQLVLSQLMQGEESDDDESESPESHENENSNDNEGKEILRLIN</sequence>
<feature type="compositionally biased region" description="Acidic residues" evidence="2">
    <location>
        <begin position="129"/>
        <end position="138"/>
    </location>
</feature>
<feature type="coiled-coil region" evidence="1">
    <location>
        <begin position="94"/>
        <end position="121"/>
    </location>
</feature>
<organism evidence="3 4">
    <name type="scientific">Stylosanthes scabra</name>
    <dbReference type="NCBI Taxonomy" id="79078"/>
    <lineage>
        <taxon>Eukaryota</taxon>
        <taxon>Viridiplantae</taxon>
        <taxon>Streptophyta</taxon>
        <taxon>Embryophyta</taxon>
        <taxon>Tracheophyta</taxon>
        <taxon>Spermatophyta</taxon>
        <taxon>Magnoliopsida</taxon>
        <taxon>eudicotyledons</taxon>
        <taxon>Gunneridae</taxon>
        <taxon>Pentapetalae</taxon>
        <taxon>rosids</taxon>
        <taxon>fabids</taxon>
        <taxon>Fabales</taxon>
        <taxon>Fabaceae</taxon>
        <taxon>Papilionoideae</taxon>
        <taxon>50 kb inversion clade</taxon>
        <taxon>dalbergioids sensu lato</taxon>
        <taxon>Dalbergieae</taxon>
        <taxon>Pterocarpus clade</taxon>
        <taxon>Stylosanthes</taxon>
    </lineage>
</organism>
<evidence type="ECO:0000256" key="1">
    <source>
        <dbReference type="SAM" id="Coils"/>
    </source>
</evidence>
<evidence type="ECO:0000256" key="2">
    <source>
        <dbReference type="SAM" id="MobiDB-lite"/>
    </source>
</evidence>
<name>A0ABU6VZS8_9FABA</name>
<keyword evidence="4" id="KW-1185">Reference proteome</keyword>